<dbReference type="AlphaFoldDB" id="A0A0A9F793"/>
<evidence type="ECO:0000313" key="2">
    <source>
        <dbReference type="EMBL" id="JAE08212.1"/>
    </source>
</evidence>
<sequence>MGEQLDSLTLREVQQLERQIDSALWNIRSRKVNNHIFSQIMGK</sequence>
<organism evidence="2">
    <name type="scientific">Arundo donax</name>
    <name type="common">Giant reed</name>
    <name type="synonym">Donax arundinaceus</name>
    <dbReference type="NCBI Taxonomy" id="35708"/>
    <lineage>
        <taxon>Eukaryota</taxon>
        <taxon>Viridiplantae</taxon>
        <taxon>Streptophyta</taxon>
        <taxon>Embryophyta</taxon>
        <taxon>Tracheophyta</taxon>
        <taxon>Spermatophyta</taxon>
        <taxon>Magnoliopsida</taxon>
        <taxon>Liliopsida</taxon>
        <taxon>Poales</taxon>
        <taxon>Poaceae</taxon>
        <taxon>PACMAD clade</taxon>
        <taxon>Arundinoideae</taxon>
        <taxon>Arundineae</taxon>
        <taxon>Arundo</taxon>
    </lineage>
</organism>
<dbReference type="GO" id="GO:0003700">
    <property type="term" value="F:DNA-binding transcription factor activity"/>
    <property type="evidence" value="ECO:0007669"/>
    <property type="project" value="InterPro"/>
</dbReference>
<dbReference type="Pfam" id="PF01486">
    <property type="entry name" value="K-box"/>
    <property type="match status" value="1"/>
</dbReference>
<evidence type="ECO:0000259" key="1">
    <source>
        <dbReference type="Pfam" id="PF01486"/>
    </source>
</evidence>
<reference evidence="2" key="1">
    <citation type="submission" date="2014-09" db="EMBL/GenBank/DDBJ databases">
        <authorList>
            <person name="Magalhaes I.L.F."/>
            <person name="Oliveira U."/>
            <person name="Santos F.R."/>
            <person name="Vidigal T.H.D.A."/>
            <person name="Brescovit A.D."/>
            <person name="Santos A.J."/>
        </authorList>
    </citation>
    <scope>NUCLEOTIDE SEQUENCE</scope>
    <source>
        <tissue evidence="2">Shoot tissue taken approximately 20 cm above the soil surface</tissue>
    </source>
</reference>
<name>A0A0A9F793_ARUDO</name>
<proteinExistence type="predicted"/>
<reference evidence="2" key="2">
    <citation type="journal article" date="2015" name="Data Brief">
        <title>Shoot transcriptome of the giant reed, Arundo donax.</title>
        <authorList>
            <person name="Barrero R.A."/>
            <person name="Guerrero F.D."/>
            <person name="Moolhuijzen P."/>
            <person name="Goolsby J.A."/>
            <person name="Tidwell J."/>
            <person name="Bellgard S.E."/>
            <person name="Bellgard M.I."/>
        </authorList>
    </citation>
    <scope>NUCLEOTIDE SEQUENCE</scope>
    <source>
        <tissue evidence="2">Shoot tissue taken approximately 20 cm above the soil surface</tissue>
    </source>
</reference>
<protein>
    <recommendedName>
        <fullName evidence="1">K-box domain-containing protein</fullName>
    </recommendedName>
</protein>
<feature type="domain" description="K-box" evidence="1">
    <location>
        <begin position="1"/>
        <end position="40"/>
    </location>
</feature>
<dbReference type="InterPro" id="IPR002487">
    <property type="entry name" value="TF_Kbox"/>
</dbReference>
<dbReference type="EMBL" id="GBRH01189684">
    <property type="protein sequence ID" value="JAE08212.1"/>
    <property type="molecule type" value="Transcribed_RNA"/>
</dbReference>
<dbReference type="GO" id="GO:0005634">
    <property type="term" value="C:nucleus"/>
    <property type="evidence" value="ECO:0007669"/>
    <property type="project" value="InterPro"/>
</dbReference>
<accession>A0A0A9F793</accession>